<feature type="region of interest" description="Disordered" evidence="1">
    <location>
        <begin position="463"/>
        <end position="482"/>
    </location>
</feature>
<feature type="transmembrane region" description="Helical" evidence="2">
    <location>
        <begin position="338"/>
        <end position="359"/>
    </location>
</feature>
<feature type="transmembrane region" description="Helical" evidence="2">
    <location>
        <begin position="379"/>
        <end position="397"/>
    </location>
</feature>
<keyword evidence="2" id="KW-0812">Transmembrane</keyword>
<keyword evidence="2" id="KW-0472">Membrane</keyword>
<keyword evidence="4" id="KW-1185">Reference proteome</keyword>
<proteinExistence type="predicted"/>
<evidence type="ECO:0000256" key="1">
    <source>
        <dbReference type="SAM" id="MobiDB-lite"/>
    </source>
</evidence>
<dbReference type="EMBL" id="ONZQ02000002">
    <property type="protein sequence ID" value="SPN99040.1"/>
    <property type="molecule type" value="Genomic_DNA"/>
</dbReference>
<feature type="transmembrane region" description="Helical" evidence="2">
    <location>
        <begin position="106"/>
        <end position="132"/>
    </location>
</feature>
<evidence type="ECO:0000256" key="2">
    <source>
        <dbReference type="SAM" id="Phobius"/>
    </source>
</evidence>
<keyword evidence="2" id="KW-1133">Transmembrane helix</keyword>
<sequence length="482" mass="52804">MDDSDPPWGSIPFTAFNFAENCALSGRYLAFHLTQLDEPPISIVQDFFQTVKPAAFDSLDLEDDILPWHKYLSENSMHRELERSPQFTKCLPELCASVTHSASNDLIGIGLLVALALELVLMVGYCATAIAIRARRVPGGDSAIPPASEFKFLDRVLYAFYSTTTLFFNLATVFSIGMSVTLIYNYAAPDYSDVYSRPTAPARTYYGLGTLVMGAAYFPLVATVPAYLWSSRRQWIDFWPALVACIFASAAIIFSADSSYNYYSWRWLGLEDTLLLFCPNEVVPESVQNGVVPAAHGVVSWCPALLALVMAFAVAFFKCSGVKMWAWRPARLTLRGLIIIYAVLGFIGASSYTIMALVFAGRSSWLAESRWTLGQGVVLALWLPLLYELVHVFIVGLDHGLEVRLPKQFVAVRDTDLEPAVEPEFVPGMAPGPRGVVPPATLGHDAITAAQPPLPAVIPAQAVSTPADPEKAAPNPRAFRYA</sequence>
<reference evidence="3" key="1">
    <citation type="submission" date="2018-03" db="EMBL/GenBank/DDBJ databases">
        <authorList>
            <person name="Guldener U."/>
        </authorList>
    </citation>
    <scope>NUCLEOTIDE SEQUENCE</scope>
</reference>
<feature type="transmembrane region" description="Helical" evidence="2">
    <location>
        <begin position="204"/>
        <end position="229"/>
    </location>
</feature>
<comment type="caution">
    <text evidence="3">The sequence shown here is derived from an EMBL/GenBank/DDBJ whole genome shotgun (WGS) entry which is preliminary data.</text>
</comment>
<dbReference type="Proteomes" id="UP001187682">
    <property type="component" value="Unassembled WGS sequence"/>
</dbReference>
<protein>
    <submittedName>
        <fullName evidence="3">Uncharacterized protein</fullName>
    </submittedName>
</protein>
<accession>A0AAE8SSC8</accession>
<feature type="transmembrane region" description="Helical" evidence="2">
    <location>
        <begin position="158"/>
        <end position="184"/>
    </location>
</feature>
<feature type="transmembrane region" description="Helical" evidence="2">
    <location>
        <begin position="298"/>
        <end position="317"/>
    </location>
</feature>
<evidence type="ECO:0000313" key="3">
    <source>
        <dbReference type="EMBL" id="SPN99040.1"/>
    </source>
</evidence>
<dbReference type="AlphaFoldDB" id="A0AAE8SSC8"/>
<name>A0AAE8SSC8_9PEZI</name>
<gene>
    <name evidence="3" type="ORF">DNG_02079</name>
</gene>
<evidence type="ECO:0000313" key="4">
    <source>
        <dbReference type="Proteomes" id="UP001187682"/>
    </source>
</evidence>
<feature type="transmembrane region" description="Helical" evidence="2">
    <location>
        <begin position="236"/>
        <end position="256"/>
    </location>
</feature>
<organism evidence="3 4">
    <name type="scientific">Cephalotrichum gorgonifer</name>
    <dbReference type="NCBI Taxonomy" id="2041049"/>
    <lineage>
        <taxon>Eukaryota</taxon>
        <taxon>Fungi</taxon>
        <taxon>Dikarya</taxon>
        <taxon>Ascomycota</taxon>
        <taxon>Pezizomycotina</taxon>
        <taxon>Sordariomycetes</taxon>
        <taxon>Hypocreomycetidae</taxon>
        <taxon>Microascales</taxon>
        <taxon>Microascaceae</taxon>
        <taxon>Cephalotrichum</taxon>
    </lineage>
</organism>